<evidence type="ECO:0000313" key="3">
    <source>
        <dbReference type="Proteomes" id="UP000265703"/>
    </source>
</evidence>
<evidence type="ECO:0000256" key="1">
    <source>
        <dbReference type="SAM" id="Phobius"/>
    </source>
</evidence>
<keyword evidence="3" id="KW-1185">Reference proteome</keyword>
<feature type="transmembrane region" description="Helical" evidence="1">
    <location>
        <begin position="26"/>
        <end position="43"/>
    </location>
</feature>
<dbReference type="AlphaFoldDB" id="A0A397T1E5"/>
<comment type="caution">
    <text evidence="2">The sequence shown here is derived from an EMBL/GenBank/DDBJ whole genome shotgun (WGS) entry which is preliminary data.</text>
</comment>
<keyword evidence="1" id="KW-0472">Membrane</keyword>
<keyword evidence="1" id="KW-1133">Transmembrane helix</keyword>
<organism evidence="2 3">
    <name type="scientific">Glomus cerebriforme</name>
    <dbReference type="NCBI Taxonomy" id="658196"/>
    <lineage>
        <taxon>Eukaryota</taxon>
        <taxon>Fungi</taxon>
        <taxon>Fungi incertae sedis</taxon>
        <taxon>Mucoromycota</taxon>
        <taxon>Glomeromycotina</taxon>
        <taxon>Glomeromycetes</taxon>
        <taxon>Glomerales</taxon>
        <taxon>Glomeraceae</taxon>
        <taxon>Glomus</taxon>
    </lineage>
</organism>
<dbReference type="Proteomes" id="UP000265703">
    <property type="component" value="Unassembled WGS sequence"/>
</dbReference>
<proteinExistence type="predicted"/>
<evidence type="ECO:0000313" key="2">
    <source>
        <dbReference type="EMBL" id="RIA88991.1"/>
    </source>
</evidence>
<reference evidence="2 3" key="1">
    <citation type="submission" date="2018-06" db="EMBL/GenBank/DDBJ databases">
        <title>Comparative genomics reveals the genomic features of Rhizophagus irregularis, R. cerebriforme, R. diaphanum and Gigaspora rosea, and their symbiotic lifestyle signature.</title>
        <authorList>
            <person name="Morin E."/>
            <person name="San Clemente H."/>
            <person name="Chen E.C.H."/>
            <person name="De La Providencia I."/>
            <person name="Hainaut M."/>
            <person name="Kuo A."/>
            <person name="Kohler A."/>
            <person name="Murat C."/>
            <person name="Tang N."/>
            <person name="Roy S."/>
            <person name="Loubradou J."/>
            <person name="Henrissat B."/>
            <person name="Grigoriev I.V."/>
            <person name="Corradi N."/>
            <person name="Roux C."/>
            <person name="Martin F.M."/>
        </authorList>
    </citation>
    <scope>NUCLEOTIDE SEQUENCE [LARGE SCALE GENOMIC DNA]</scope>
    <source>
        <strain evidence="2 3">DAOM 227022</strain>
    </source>
</reference>
<accession>A0A397T1E5</accession>
<sequence length="71" mass="7899">MISLHVSIILLLFSYNVSLYFTRSPSFLKLINLVLTIVTYLRIPISKMTSLNNSSVSISSSENSSSITNKT</sequence>
<keyword evidence="1" id="KW-0812">Transmembrane</keyword>
<protein>
    <submittedName>
        <fullName evidence="2">Uncharacterized protein</fullName>
    </submittedName>
</protein>
<dbReference type="EMBL" id="QKYT01000237">
    <property type="protein sequence ID" value="RIA88991.1"/>
    <property type="molecule type" value="Genomic_DNA"/>
</dbReference>
<name>A0A397T1E5_9GLOM</name>
<gene>
    <name evidence="2" type="ORF">C1645_773552</name>
</gene>